<reference evidence="3" key="1">
    <citation type="submission" date="2025-08" db="UniProtKB">
        <authorList>
            <consortium name="RefSeq"/>
        </authorList>
    </citation>
    <scope>IDENTIFICATION</scope>
</reference>
<protein>
    <submittedName>
        <fullName evidence="3">M-phase-specific PLK1-interacting protein</fullName>
    </submittedName>
</protein>
<proteinExistence type="predicted"/>
<keyword evidence="2" id="KW-1185">Reference proteome</keyword>
<feature type="compositionally biased region" description="Basic and acidic residues" evidence="1">
    <location>
        <begin position="125"/>
        <end position="137"/>
    </location>
</feature>
<evidence type="ECO:0000313" key="2">
    <source>
        <dbReference type="Proteomes" id="UP001652628"/>
    </source>
</evidence>
<organism evidence="2 3">
    <name type="scientific">Drosophila suzukii</name>
    <name type="common">Spotted-wing drosophila fruit fly</name>
    <dbReference type="NCBI Taxonomy" id="28584"/>
    <lineage>
        <taxon>Eukaryota</taxon>
        <taxon>Metazoa</taxon>
        <taxon>Ecdysozoa</taxon>
        <taxon>Arthropoda</taxon>
        <taxon>Hexapoda</taxon>
        <taxon>Insecta</taxon>
        <taxon>Pterygota</taxon>
        <taxon>Neoptera</taxon>
        <taxon>Endopterygota</taxon>
        <taxon>Diptera</taxon>
        <taxon>Brachycera</taxon>
        <taxon>Muscomorpha</taxon>
        <taxon>Ephydroidea</taxon>
        <taxon>Drosophilidae</taxon>
        <taxon>Drosophila</taxon>
        <taxon>Sophophora</taxon>
    </lineage>
</organism>
<evidence type="ECO:0000256" key="1">
    <source>
        <dbReference type="SAM" id="MobiDB-lite"/>
    </source>
</evidence>
<dbReference type="AlphaFoldDB" id="A0AB39ZCS7"/>
<feature type="region of interest" description="Disordered" evidence="1">
    <location>
        <begin position="1"/>
        <end position="153"/>
    </location>
</feature>
<dbReference type="InterPro" id="IPR028265">
    <property type="entry name" value="TTDN1/SICKLE"/>
</dbReference>
<dbReference type="Pfam" id="PF15502">
    <property type="entry name" value="MPLKIP"/>
    <property type="match status" value="1"/>
</dbReference>
<feature type="compositionally biased region" description="Polar residues" evidence="1">
    <location>
        <begin position="22"/>
        <end position="43"/>
    </location>
</feature>
<feature type="compositionally biased region" description="Polar residues" evidence="1">
    <location>
        <begin position="52"/>
        <end position="67"/>
    </location>
</feature>
<dbReference type="Proteomes" id="UP001652628">
    <property type="component" value="Chromosome 3"/>
</dbReference>
<dbReference type="RefSeq" id="XP_016933344.3">
    <property type="nucleotide sequence ID" value="XM_017077855.4"/>
</dbReference>
<accession>A0AB39ZCS7</accession>
<gene>
    <name evidence="3" type="primary">LOC108012465</name>
</gene>
<dbReference type="GeneID" id="108012465"/>
<name>A0AB39ZCS7_DROSZ</name>
<sequence length="153" mass="17741">MSTPRKNFNHPPPFSPRGGHYPSQSADYRSQQFGGQQKPQSPNFGFYEDKQGQPNTPHFYQNKSPQEAQRHRPYGQGRNFGRGGNFNRRNQPNWDQNQRNHHQNREHNQCGGSSGQYFHPSMLEDPWRELMERHEAIHGSSTSQTPPKEVEAS</sequence>
<evidence type="ECO:0000313" key="3">
    <source>
        <dbReference type="RefSeq" id="XP_016933344.3"/>
    </source>
</evidence>